<dbReference type="HOGENOM" id="CLU_2565541_0_0_2"/>
<feature type="compositionally biased region" description="Basic and acidic residues" evidence="1">
    <location>
        <begin position="41"/>
        <end position="53"/>
    </location>
</feature>
<protein>
    <submittedName>
        <fullName evidence="2">Uncharacterized protein</fullName>
    </submittedName>
</protein>
<proteinExistence type="predicted"/>
<accession>A0A075MPL3</accession>
<dbReference type="Proteomes" id="UP000028194">
    <property type="component" value="Chromosome"/>
</dbReference>
<keyword evidence="3" id="KW-1185">Reference proteome</keyword>
<name>A0A075MPL3_9ARCH</name>
<dbReference type="AlphaFoldDB" id="A0A075MPL3"/>
<evidence type="ECO:0000256" key="1">
    <source>
        <dbReference type="SAM" id="MobiDB-lite"/>
    </source>
</evidence>
<sequence length="81" mass="9254">MTKTTITANKKVLTFVLLALGVAMIGSVMAAPTAAFAVGGDHYDHHDHHDDGHHHHHHHHDGDHDHRHHHKHHDHDDDYDW</sequence>
<evidence type="ECO:0000313" key="2">
    <source>
        <dbReference type="EMBL" id="AIF82757.1"/>
    </source>
</evidence>
<dbReference type="KEGG" id="nev:NTE_00677"/>
<feature type="region of interest" description="Disordered" evidence="1">
    <location>
        <begin position="39"/>
        <end position="81"/>
    </location>
</feature>
<reference evidence="2 3" key="1">
    <citation type="journal article" date="2014" name="PLoS ONE">
        <title>Genome Sequence of Candidatus Nitrososphaera evergladensis from Group I.1b Enriched from Everglades Soil Reveals Novel Genomic Features of the Ammonia-Oxidizing Archaea.</title>
        <authorList>
            <person name="Zhalnina K.V."/>
            <person name="Dias R."/>
            <person name="Leonard M.T."/>
            <person name="Dorr de Quadros P."/>
            <person name="Camargo F.A."/>
            <person name="Drew J.C."/>
            <person name="Farmerie W.G."/>
            <person name="Daroub S.H."/>
            <person name="Triplett E.W."/>
        </authorList>
    </citation>
    <scope>NUCLEOTIDE SEQUENCE [LARGE SCALE GENOMIC DNA]</scope>
    <source>
        <strain evidence="2 3">SR1</strain>
    </source>
</reference>
<evidence type="ECO:0000313" key="3">
    <source>
        <dbReference type="Proteomes" id="UP000028194"/>
    </source>
</evidence>
<dbReference type="EMBL" id="CP007174">
    <property type="protein sequence ID" value="AIF82757.1"/>
    <property type="molecule type" value="Genomic_DNA"/>
</dbReference>
<dbReference type="RefSeq" id="WP_148699664.1">
    <property type="nucleotide sequence ID" value="NZ_CP007174.1"/>
</dbReference>
<dbReference type="GeneID" id="41596535"/>
<gene>
    <name evidence="2" type="ORF">NTE_00677</name>
</gene>
<organism evidence="2 3">
    <name type="scientific">Candidatus Nitrososphaera evergladensis SR1</name>
    <dbReference type="NCBI Taxonomy" id="1459636"/>
    <lineage>
        <taxon>Archaea</taxon>
        <taxon>Nitrososphaerota</taxon>
        <taxon>Nitrososphaeria</taxon>
        <taxon>Nitrososphaerales</taxon>
        <taxon>Nitrososphaeraceae</taxon>
        <taxon>Nitrososphaera</taxon>
    </lineage>
</organism>